<evidence type="ECO:0000256" key="1">
    <source>
        <dbReference type="ARBA" id="ARBA00023015"/>
    </source>
</evidence>
<dbReference type="GO" id="GO:0003700">
    <property type="term" value="F:DNA-binding transcription factor activity"/>
    <property type="evidence" value="ECO:0007669"/>
    <property type="project" value="TreeGrafter"/>
</dbReference>
<dbReference type="Gene3D" id="1.10.357.10">
    <property type="entry name" value="Tetracycline Repressor, domain 2"/>
    <property type="match status" value="1"/>
</dbReference>
<gene>
    <name evidence="7" type="ORF">SAMN04489712_105130</name>
</gene>
<evidence type="ECO:0000313" key="8">
    <source>
        <dbReference type="Proteomes" id="UP000236723"/>
    </source>
</evidence>
<reference evidence="8" key="1">
    <citation type="submission" date="2016-10" db="EMBL/GenBank/DDBJ databases">
        <authorList>
            <person name="Varghese N."/>
            <person name="Submissions S."/>
        </authorList>
    </citation>
    <scope>NUCLEOTIDE SEQUENCE [LARGE SCALE GENOMIC DNA]</scope>
    <source>
        <strain evidence="8">DSM 43163</strain>
    </source>
</reference>
<dbReference type="PROSITE" id="PS50977">
    <property type="entry name" value="HTH_TETR_2"/>
    <property type="match status" value="1"/>
</dbReference>
<accession>A0A1H6A2W4</accession>
<sequence>MRIPLVNPGLDLTSMAEPTLTSSTPGERPLRADARRNRERVLAAARAAFAQEGEEVQMEAIAKRAGVGVGTVYRHFPTKRALLDTLRRQWLADGAAHATLALSHVEPAKALTVFVRRAADLLARDRGIREAFERLDRGSGETVWSPEFEGYRTGVARLLDRAHEAGVLREEIDLSRFLALLSGVGAAVGNGLDPRLAADVLLQGIRPPAP</sequence>
<dbReference type="InterPro" id="IPR050109">
    <property type="entry name" value="HTH-type_TetR-like_transc_reg"/>
</dbReference>
<evidence type="ECO:0000256" key="5">
    <source>
        <dbReference type="SAM" id="MobiDB-lite"/>
    </source>
</evidence>
<dbReference type="PANTHER" id="PTHR30055">
    <property type="entry name" value="HTH-TYPE TRANSCRIPTIONAL REGULATOR RUTR"/>
    <property type="match status" value="1"/>
</dbReference>
<dbReference type="Pfam" id="PF21597">
    <property type="entry name" value="TetR_C_43"/>
    <property type="match status" value="1"/>
</dbReference>
<proteinExistence type="predicted"/>
<dbReference type="InterPro" id="IPR001647">
    <property type="entry name" value="HTH_TetR"/>
</dbReference>
<evidence type="ECO:0000256" key="2">
    <source>
        <dbReference type="ARBA" id="ARBA00023125"/>
    </source>
</evidence>
<name>A0A1H6A2W4_9ACTN</name>
<feature type="region of interest" description="Disordered" evidence="5">
    <location>
        <begin position="1"/>
        <end position="31"/>
    </location>
</feature>
<dbReference type="InterPro" id="IPR009057">
    <property type="entry name" value="Homeodomain-like_sf"/>
</dbReference>
<dbReference type="InterPro" id="IPR049445">
    <property type="entry name" value="TetR_SbtR-like_C"/>
</dbReference>
<keyword evidence="8" id="KW-1185">Reference proteome</keyword>
<dbReference type="AlphaFoldDB" id="A0A1H6A2W4"/>
<dbReference type="PANTHER" id="PTHR30055:SF234">
    <property type="entry name" value="HTH-TYPE TRANSCRIPTIONAL REGULATOR BETI"/>
    <property type="match status" value="1"/>
</dbReference>
<dbReference type="EMBL" id="FNVO01000005">
    <property type="protein sequence ID" value="SEG42307.1"/>
    <property type="molecule type" value="Genomic_DNA"/>
</dbReference>
<dbReference type="GO" id="GO:0000976">
    <property type="term" value="F:transcription cis-regulatory region binding"/>
    <property type="evidence" value="ECO:0007669"/>
    <property type="project" value="TreeGrafter"/>
</dbReference>
<feature type="DNA-binding region" description="H-T-H motif" evidence="4">
    <location>
        <begin position="57"/>
        <end position="76"/>
    </location>
</feature>
<dbReference type="InterPro" id="IPR036271">
    <property type="entry name" value="Tet_transcr_reg_TetR-rel_C_sf"/>
</dbReference>
<dbReference type="Proteomes" id="UP000236723">
    <property type="component" value="Unassembled WGS sequence"/>
</dbReference>
<keyword evidence="1" id="KW-0805">Transcription regulation</keyword>
<evidence type="ECO:0000259" key="6">
    <source>
        <dbReference type="PROSITE" id="PS50977"/>
    </source>
</evidence>
<dbReference type="PRINTS" id="PR00455">
    <property type="entry name" value="HTHTETR"/>
</dbReference>
<keyword evidence="2 4" id="KW-0238">DNA-binding</keyword>
<evidence type="ECO:0000256" key="3">
    <source>
        <dbReference type="ARBA" id="ARBA00023163"/>
    </source>
</evidence>
<evidence type="ECO:0000313" key="7">
    <source>
        <dbReference type="EMBL" id="SEG42307.1"/>
    </source>
</evidence>
<dbReference type="Pfam" id="PF00440">
    <property type="entry name" value="TetR_N"/>
    <property type="match status" value="1"/>
</dbReference>
<keyword evidence="3" id="KW-0804">Transcription</keyword>
<organism evidence="7 8">
    <name type="scientific">Thermomonospora echinospora</name>
    <dbReference type="NCBI Taxonomy" id="1992"/>
    <lineage>
        <taxon>Bacteria</taxon>
        <taxon>Bacillati</taxon>
        <taxon>Actinomycetota</taxon>
        <taxon>Actinomycetes</taxon>
        <taxon>Streptosporangiales</taxon>
        <taxon>Thermomonosporaceae</taxon>
        <taxon>Thermomonospora</taxon>
    </lineage>
</organism>
<dbReference type="SUPFAM" id="SSF46689">
    <property type="entry name" value="Homeodomain-like"/>
    <property type="match status" value="1"/>
</dbReference>
<evidence type="ECO:0000256" key="4">
    <source>
        <dbReference type="PROSITE-ProRule" id="PRU00335"/>
    </source>
</evidence>
<protein>
    <submittedName>
        <fullName evidence="7">DNA-binding transcriptional regulator, AcrR family</fullName>
    </submittedName>
</protein>
<dbReference type="SUPFAM" id="SSF48498">
    <property type="entry name" value="Tetracyclin repressor-like, C-terminal domain"/>
    <property type="match status" value="1"/>
</dbReference>
<feature type="domain" description="HTH tetR-type" evidence="6">
    <location>
        <begin position="35"/>
        <end position="94"/>
    </location>
</feature>